<dbReference type="AlphaFoldDB" id="A0AAN9BFA0"/>
<feature type="compositionally biased region" description="Polar residues" evidence="1">
    <location>
        <begin position="234"/>
        <end position="251"/>
    </location>
</feature>
<accession>A0AAN9BFA0</accession>
<protein>
    <submittedName>
        <fullName evidence="2">Uncharacterized protein</fullName>
    </submittedName>
</protein>
<dbReference type="PANTHER" id="PTHR35087:SF1">
    <property type="entry name" value="RIKEN CDNA 4930505A04 GENE"/>
    <property type="match status" value="1"/>
</dbReference>
<feature type="region of interest" description="Disordered" evidence="1">
    <location>
        <begin position="231"/>
        <end position="299"/>
    </location>
</feature>
<gene>
    <name evidence="2" type="ORF">V1264_018869</name>
</gene>
<keyword evidence="3" id="KW-1185">Reference proteome</keyword>
<organism evidence="2 3">
    <name type="scientific">Littorina saxatilis</name>
    <dbReference type="NCBI Taxonomy" id="31220"/>
    <lineage>
        <taxon>Eukaryota</taxon>
        <taxon>Metazoa</taxon>
        <taxon>Spiralia</taxon>
        <taxon>Lophotrochozoa</taxon>
        <taxon>Mollusca</taxon>
        <taxon>Gastropoda</taxon>
        <taxon>Caenogastropoda</taxon>
        <taxon>Littorinimorpha</taxon>
        <taxon>Littorinoidea</taxon>
        <taxon>Littorinidae</taxon>
        <taxon>Littorina</taxon>
    </lineage>
</organism>
<dbReference type="Proteomes" id="UP001374579">
    <property type="component" value="Unassembled WGS sequence"/>
</dbReference>
<evidence type="ECO:0000256" key="1">
    <source>
        <dbReference type="SAM" id="MobiDB-lite"/>
    </source>
</evidence>
<comment type="caution">
    <text evidence="2">The sequence shown here is derived from an EMBL/GenBank/DDBJ whole genome shotgun (WGS) entry which is preliminary data.</text>
</comment>
<sequence length="299" mass="34459">MTLYMPPLQRKKPVSEKYNPDSFRVISNDAETTHPKFEPQQYRATFEPPTPSESLFPEIANCRRTRVLPKPTADYRANNPHPKSCSFIRTDVRLLNEPVCTVFTKDTHSQQQSWWPSRPNKGTLEKGEYTTDTTYRDDFIDTRDLSPPRSTRHASNPNTQPARGIAPVNFLREKDGSQGFYREAVSFEHMYNSRKDPNYHMKTKRHGCYVYSKVDPEAKRRFIEYHTKRDMEETQQLAAQTSHSAKNQMSPSPRAACQPLSAPSPQRTPNTTSTVPSPKMMPTRSSPIEFYDPTGRILQ</sequence>
<proteinExistence type="predicted"/>
<reference evidence="2 3" key="1">
    <citation type="submission" date="2024-02" db="EMBL/GenBank/DDBJ databases">
        <title>Chromosome-scale genome assembly of the rough periwinkle Littorina saxatilis.</title>
        <authorList>
            <person name="De Jode A."/>
            <person name="Faria R."/>
            <person name="Formenti G."/>
            <person name="Sims Y."/>
            <person name="Smith T.P."/>
            <person name="Tracey A."/>
            <person name="Wood J.M.D."/>
            <person name="Zagrodzka Z.B."/>
            <person name="Johannesson K."/>
            <person name="Butlin R.K."/>
            <person name="Leder E.H."/>
        </authorList>
    </citation>
    <scope>NUCLEOTIDE SEQUENCE [LARGE SCALE GENOMIC DNA]</scope>
    <source>
        <strain evidence="2">Snail1</strain>
        <tissue evidence="2">Muscle</tissue>
    </source>
</reference>
<evidence type="ECO:0000313" key="2">
    <source>
        <dbReference type="EMBL" id="KAK7104099.1"/>
    </source>
</evidence>
<feature type="compositionally biased region" description="Polar residues" evidence="1">
    <location>
        <begin position="261"/>
        <end position="276"/>
    </location>
</feature>
<dbReference type="EMBL" id="JBAMIC010000008">
    <property type="protein sequence ID" value="KAK7104099.1"/>
    <property type="molecule type" value="Genomic_DNA"/>
</dbReference>
<name>A0AAN9BFA0_9CAEN</name>
<evidence type="ECO:0000313" key="3">
    <source>
        <dbReference type="Proteomes" id="UP001374579"/>
    </source>
</evidence>
<dbReference type="InterPro" id="IPR031365">
    <property type="entry name" value="CMIP6"/>
</dbReference>
<dbReference type="Pfam" id="PF15667">
    <property type="entry name" value="CMIP6"/>
    <property type="match status" value="1"/>
</dbReference>
<feature type="region of interest" description="Disordered" evidence="1">
    <location>
        <begin position="139"/>
        <end position="164"/>
    </location>
</feature>
<dbReference type="PANTHER" id="PTHR35087">
    <property type="entry name" value="SIMILAR TO HYPOTHETICAL PROTEIN FLJ40298"/>
    <property type="match status" value="1"/>
</dbReference>